<keyword evidence="3" id="KW-1133">Transmembrane helix</keyword>
<dbReference type="PRINTS" id="PR01217">
    <property type="entry name" value="PRICHEXTENSN"/>
</dbReference>
<feature type="compositionally biased region" description="Low complexity" evidence="2">
    <location>
        <begin position="338"/>
        <end position="356"/>
    </location>
</feature>
<dbReference type="Proteomes" id="UP000619295">
    <property type="component" value="Unassembled WGS sequence"/>
</dbReference>
<dbReference type="Gene3D" id="1.10.530.10">
    <property type="match status" value="1"/>
</dbReference>
<protein>
    <recommendedName>
        <fullName evidence="4">Transglycosylase SLT domain-containing protein</fullName>
    </recommendedName>
</protein>
<sequence>MSERFRQFQVAFPEEACLAALMRLRHGGTTMACPACGRPATFEPRPKLRGFSCNHCNYMIHPAAGTPLESRRISLQRWFFAVKLMAEPSAKAAVTALTREAGLPQLAAKRLVDELTALGEKGGPSWLPALRELVTGRGEPQVASAAVLPMRPQAPERPVPRPPAPPPLPRPVAEANVPRAPPLPREPAMPKAPQPSSPSPPPAPRTARPEPEAPAAAPKKAFSGRMAMAGIAAGVVCVVAAIVGLAYARLQQQDRPPDNTEFASEQVVPALKDAPARPSLILSSVEQDLEGARQAAQFALDNDPSLANIKAQDDAPTQQIPVNQLQLPSNILLVPPKAQGSVPAPAAPAGPASPSGAPQPPPMISSGDPDQVLTFGPIKIRRHLVDTIVRASKVVGADPTLLMAVADKESSFSTAVKAQTSSATGLYQFIEQTWLGVIYEFGAKHGLVAETKLIGKSGRQFVVTDSSQRQRILDMRREPYISALLAAEMLKRDTLRLERALGRHLTGGEIYLIHFLGPDAAQTFIETMEETPGVKAAELLPKPAQANRPIFYVDAGGETKTLSVSEVHKKFNDMIKIRLDRYSAVRPTMGAGIARPQLKR</sequence>
<evidence type="ECO:0000256" key="2">
    <source>
        <dbReference type="SAM" id="MobiDB-lite"/>
    </source>
</evidence>
<keyword evidence="3" id="KW-0472">Membrane</keyword>
<reference evidence="5" key="1">
    <citation type="submission" date="2020-09" db="EMBL/GenBank/DDBJ databases">
        <title>Bosea spartocytisi sp. nov. a root nodule endophyte of Spartocytisus supranubius in the high mountain ecosystem fo the Teide National Park (Canary Islands, Spain).</title>
        <authorList>
            <person name="Pulido-Suarez L."/>
            <person name="Peix A."/>
            <person name="Igual J.M."/>
            <person name="Socas-Perez N."/>
            <person name="Velazquez E."/>
            <person name="Flores-Felix J.D."/>
            <person name="Leon-Barrios M."/>
        </authorList>
    </citation>
    <scope>NUCLEOTIDE SEQUENCE</scope>
    <source>
        <strain evidence="5">SSUT16</strain>
    </source>
</reference>
<feature type="compositionally biased region" description="Pro residues" evidence="2">
    <location>
        <begin position="179"/>
        <end position="204"/>
    </location>
</feature>
<feature type="region of interest" description="Disordered" evidence="2">
    <location>
        <begin position="149"/>
        <end position="218"/>
    </location>
</feature>
<organism evidence="5 6">
    <name type="scientific">Bosea spartocytisi</name>
    <dbReference type="NCBI Taxonomy" id="2773451"/>
    <lineage>
        <taxon>Bacteria</taxon>
        <taxon>Pseudomonadati</taxon>
        <taxon>Pseudomonadota</taxon>
        <taxon>Alphaproteobacteria</taxon>
        <taxon>Hyphomicrobiales</taxon>
        <taxon>Boseaceae</taxon>
        <taxon>Bosea</taxon>
    </lineage>
</organism>
<dbReference type="SUPFAM" id="SSF53955">
    <property type="entry name" value="Lysozyme-like"/>
    <property type="match status" value="1"/>
</dbReference>
<dbReference type="Pfam" id="PF01464">
    <property type="entry name" value="SLT"/>
    <property type="match status" value="1"/>
</dbReference>
<comment type="caution">
    <text evidence="5">The sequence shown here is derived from an EMBL/GenBank/DDBJ whole genome shotgun (WGS) entry which is preliminary data.</text>
</comment>
<feature type="compositionally biased region" description="Pro residues" evidence="2">
    <location>
        <begin position="155"/>
        <end position="170"/>
    </location>
</feature>
<dbReference type="AlphaFoldDB" id="A0A927ECE4"/>
<keyword evidence="6" id="KW-1185">Reference proteome</keyword>
<accession>A0A927ECE4</accession>
<evidence type="ECO:0000256" key="1">
    <source>
        <dbReference type="ARBA" id="ARBA00009387"/>
    </source>
</evidence>
<dbReference type="InterPro" id="IPR023346">
    <property type="entry name" value="Lysozyme-like_dom_sf"/>
</dbReference>
<comment type="similarity">
    <text evidence="1">Belongs to the virb1 family.</text>
</comment>
<dbReference type="InterPro" id="IPR008258">
    <property type="entry name" value="Transglycosylase_SLT_dom_1"/>
</dbReference>
<keyword evidence="3" id="KW-0812">Transmembrane</keyword>
<gene>
    <name evidence="5" type="ORF">IED13_21315</name>
</gene>
<dbReference type="RefSeq" id="WP_191125394.1">
    <property type="nucleotide sequence ID" value="NZ_JACXWY010000016.1"/>
</dbReference>
<name>A0A927ECE4_9HYPH</name>
<evidence type="ECO:0000313" key="6">
    <source>
        <dbReference type="Proteomes" id="UP000619295"/>
    </source>
</evidence>
<dbReference type="EMBL" id="JACXWY010000016">
    <property type="protein sequence ID" value="MBD3848244.1"/>
    <property type="molecule type" value="Genomic_DNA"/>
</dbReference>
<evidence type="ECO:0000313" key="5">
    <source>
        <dbReference type="EMBL" id="MBD3848244.1"/>
    </source>
</evidence>
<evidence type="ECO:0000259" key="4">
    <source>
        <dbReference type="Pfam" id="PF01464"/>
    </source>
</evidence>
<proteinExistence type="inferred from homology"/>
<feature type="region of interest" description="Disordered" evidence="2">
    <location>
        <begin position="338"/>
        <end position="370"/>
    </location>
</feature>
<feature type="domain" description="Transglycosylase SLT" evidence="4">
    <location>
        <begin position="390"/>
        <end position="433"/>
    </location>
</feature>
<evidence type="ECO:0000256" key="3">
    <source>
        <dbReference type="SAM" id="Phobius"/>
    </source>
</evidence>
<feature type="transmembrane region" description="Helical" evidence="3">
    <location>
        <begin position="227"/>
        <end position="248"/>
    </location>
</feature>